<keyword evidence="3" id="KW-1185">Reference proteome</keyword>
<evidence type="ECO:0000313" key="3">
    <source>
        <dbReference type="Proteomes" id="UP001213000"/>
    </source>
</evidence>
<proteinExistence type="predicted"/>
<dbReference type="EMBL" id="JANIEX010000872">
    <property type="protein sequence ID" value="KAJ3562411.1"/>
    <property type="molecule type" value="Genomic_DNA"/>
</dbReference>
<evidence type="ECO:0000259" key="1">
    <source>
        <dbReference type="Pfam" id="PF00117"/>
    </source>
</evidence>
<accession>A0AAD5VNN3</accession>
<dbReference type="GO" id="GO:0005634">
    <property type="term" value="C:nucleus"/>
    <property type="evidence" value="ECO:0007669"/>
    <property type="project" value="TreeGrafter"/>
</dbReference>
<protein>
    <recommendedName>
        <fullName evidence="1">Glutamine amidotransferase domain-containing protein</fullName>
    </recommendedName>
</protein>
<gene>
    <name evidence="2" type="ORF">NP233_g9591</name>
</gene>
<dbReference type="PANTHER" id="PTHR42695:SF5">
    <property type="entry name" value="GLUTAMINE AMIDOTRANSFERASE YLR126C-RELATED"/>
    <property type="match status" value="1"/>
</dbReference>
<reference evidence="2" key="1">
    <citation type="submission" date="2022-07" db="EMBL/GenBank/DDBJ databases">
        <title>Genome Sequence of Leucocoprinus birnbaumii.</title>
        <authorList>
            <person name="Buettner E."/>
        </authorList>
    </citation>
    <scope>NUCLEOTIDE SEQUENCE</scope>
    <source>
        <strain evidence="2">VT141</strain>
    </source>
</reference>
<name>A0AAD5VNN3_9AGAR</name>
<dbReference type="CDD" id="cd01741">
    <property type="entry name" value="GATase1_1"/>
    <property type="match status" value="1"/>
</dbReference>
<evidence type="ECO:0000313" key="2">
    <source>
        <dbReference type="EMBL" id="KAJ3562411.1"/>
    </source>
</evidence>
<comment type="caution">
    <text evidence="2">The sequence shown here is derived from an EMBL/GenBank/DDBJ whole genome shotgun (WGS) entry which is preliminary data.</text>
</comment>
<dbReference type="Proteomes" id="UP001213000">
    <property type="component" value="Unassembled WGS sequence"/>
</dbReference>
<dbReference type="InterPro" id="IPR029062">
    <property type="entry name" value="Class_I_gatase-like"/>
</dbReference>
<dbReference type="InterPro" id="IPR044992">
    <property type="entry name" value="ChyE-like"/>
</dbReference>
<dbReference type="AlphaFoldDB" id="A0AAD5VNN3"/>
<dbReference type="SUPFAM" id="SSF52317">
    <property type="entry name" value="Class I glutamine amidotransferase-like"/>
    <property type="match status" value="1"/>
</dbReference>
<sequence>MFVAEAGGASHSELLSLSSALFMAPTRTVRIGLLICGTLTGPVAAAHGDYYDVYNEYWRKITPEDCPATVLVDSYHTRSMEFPKEEQLDDYDLFMITGSANSAYDDTVPWIPVLISFLDGLIKNHPKVRICGICFGHQILGRVLGGECVHSGKWEIGPTSVELTDLGRSIFGTERLCLQQMHRDLVPMESLSRQFASGELELLGSTGHTENQGFVKFYPPSSGSDVVKAHQNIHIITVQGHPEFYESLITGIVRQRAELMGPPTVSDYWGHKGGEYDDEPGEKDGTGRRWHKTDGFDIVALVLWKMLGIIPSTDVVSNIPGPEMVVAK</sequence>
<dbReference type="InterPro" id="IPR017926">
    <property type="entry name" value="GATASE"/>
</dbReference>
<organism evidence="2 3">
    <name type="scientific">Leucocoprinus birnbaumii</name>
    <dbReference type="NCBI Taxonomy" id="56174"/>
    <lineage>
        <taxon>Eukaryota</taxon>
        <taxon>Fungi</taxon>
        <taxon>Dikarya</taxon>
        <taxon>Basidiomycota</taxon>
        <taxon>Agaricomycotina</taxon>
        <taxon>Agaricomycetes</taxon>
        <taxon>Agaricomycetidae</taxon>
        <taxon>Agaricales</taxon>
        <taxon>Agaricineae</taxon>
        <taxon>Agaricaceae</taxon>
        <taxon>Leucocoprinus</taxon>
    </lineage>
</organism>
<feature type="domain" description="Glutamine amidotransferase" evidence="1">
    <location>
        <begin position="83"/>
        <end position="246"/>
    </location>
</feature>
<dbReference type="Gene3D" id="3.40.50.880">
    <property type="match status" value="1"/>
</dbReference>
<dbReference type="Pfam" id="PF00117">
    <property type="entry name" value="GATase"/>
    <property type="match status" value="1"/>
</dbReference>
<dbReference type="PANTHER" id="PTHR42695">
    <property type="entry name" value="GLUTAMINE AMIDOTRANSFERASE YLR126C-RELATED"/>
    <property type="match status" value="1"/>
</dbReference>
<dbReference type="GO" id="GO:0005829">
    <property type="term" value="C:cytosol"/>
    <property type="evidence" value="ECO:0007669"/>
    <property type="project" value="TreeGrafter"/>
</dbReference>